<evidence type="ECO:0000256" key="2">
    <source>
        <dbReference type="ARBA" id="ARBA00009045"/>
    </source>
</evidence>
<accession>A0ABW4J8U5</accession>
<keyword evidence="3 7" id="KW-0812">Transmembrane</keyword>
<evidence type="ECO:0000256" key="1">
    <source>
        <dbReference type="ARBA" id="ARBA00004141"/>
    </source>
</evidence>
<comment type="subcellular location">
    <subcellularLocation>
        <location evidence="1">Membrane</location>
        <topology evidence="1">Multi-pass membrane protein</topology>
    </subcellularLocation>
</comment>
<feature type="transmembrane region" description="Helical" evidence="7">
    <location>
        <begin position="97"/>
        <end position="115"/>
    </location>
</feature>
<comment type="caution">
    <text evidence="9">The sequence shown here is derived from an EMBL/GenBank/DDBJ whole genome shotgun (WGS) entry which is preliminary data.</text>
</comment>
<dbReference type="InterPro" id="IPR035952">
    <property type="entry name" value="Rhomboid-like_sf"/>
</dbReference>
<dbReference type="InterPro" id="IPR022764">
    <property type="entry name" value="Peptidase_S54_rhomboid_dom"/>
</dbReference>
<evidence type="ECO:0000256" key="3">
    <source>
        <dbReference type="ARBA" id="ARBA00022692"/>
    </source>
</evidence>
<dbReference type="PANTHER" id="PTHR43731">
    <property type="entry name" value="RHOMBOID PROTEASE"/>
    <property type="match status" value="1"/>
</dbReference>
<dbReference type="GO" id="GO:0006508">
    <property type="term" value="P:proteolysis"/>
    <property type="evidence" value="ECO:0007669"/>
    <property type="project" value="UniProtKB-KW"/>
</dbReference>
<dbReference type="RefSeq" id="WP_125713140.1">
    <property type="nucleotide sequence ID" value="NZ_JBHTOP010000026.1"/>
</dbReference>
<reference evidence="10" key="1">
    <citation type="journal article" date="2019" name="Int. J. Syst. Evol. Microbiol.">
        <title>The Global Catalogue of Microorganisms (GCM) 10K type strain sequencing project: providing services to taxonomists for standard genome sequencing and annotation.</title>
        <authorList>
            <consortium name="The Broad Institute Genomics Platform"/>
            <consortium name="The Broad Institute Genome Sequencing Center for Infectious Disease"/>
            <person name="Wu L."/>
            <person name="Ma J."/>
        </authorList>
    </citation>
    <scope>NUCLEOTIDE SEQUENCE [LARGE SCALE GENOMIC DNA]</scope>
    <source>
        <strain evidence="10">CCM 8896</strain>
    </source>
</reference>
<feature type="domain" description="Peptidase S54 rhomboid" evidence="8">
    <location>
        <begin position="56"/>
        <end position="192"/>
    </location>
</feature>
<dbReference type="InterPro" id="IPR050925">
    <property type="entry name" value="Rhomboid_protease_S54"/>
</dbReference>
<keyword evidence="6 7" id="KW-0472">Membrane</keyword>
<name>A0ABW4J8U5_9LACO</name>
<dbReference type="Proteomes" id="UP001597267">
    <property type="component" value="Unassembled WGS sequence"/>
</dbReference>
<keyword evidence="5 7" id="KW-1133">Transmembrane helix</keyword>
<protein>
    <submittedName>
        <fullName evidence="9">Rhomboid family intramembrane serine protease</fullName>
        <ecNumber evidence="9">3.4.21.-</ecNumber>
    </submittedName>
</protein>
<evidence type="ECO:0000313" key="9">
    <source>
        <dbReference type="EMBL" id="MFD1672777.1"/>
    </source>
</evidence>
<feature type="transmembrane region" description="Helical" evidence="7">
    <location>
        <begin position="204"/>
        <end position="224"/>
    </location>
</feature>
<feature type="transmembrane region" description="Helical" evidence="7">
    <location>
        <begin position="121"/>
        <end position="140"/>
    </location>
</feature>
<dbReference type="EC" id="3.4.21.-" evidence="9"/>
<sequence>MIQNRLRRIDNTAFMTWTMLGLAVVMFILEVFSGGSQNISVLVRYGAKVNYLVAQGDWWRLITPIFLHVGFLHIAVNGVMIYYVGTQIEHIFGHTRFLVIFILSGIFGNLASFAFGSDNSVSAGASTALFGLFGAFIMLGLSFKHNPFIQTVAKQFGVLVLVNLVFDLFANNIDIWGHIGGFIGGVLIAFCLGVPKRFGNISKIYQILAIILVLLLSIVLYWIGLNG</sequence>
<evidence type="ECO:0000256" key="6">
    <source>
        <dbReference type="ARBA" id="ARBA00023136"/>
    </source>
</evidence>
<evidence type="ECO:0000256" key="7">
    <source>
        <dbReference type="SAM" id="Phobius"/>
    </source>
</evidence>
<proteinExistence type="inferred from homology"/>
<feature type="transmembrane region" description="Helical" evidence="7">
    <location>
        <begin position="12"/>
        <end position="32"/>
    </location>
</feature>
<gene>
    <name evidence="9" type="ORF">ACFQ5M_11755</name>
</gene>
<organism evidence="9 10">
    <name type="scientific">Agrilactobacillus yilanensis</name>
    <dbReference type="NCBI Taxonomy" id="2485997"/>
    <lineage>
        <taxon>Bacteria</taxon>
        <taxon>Bacillati</taxon>
        <taxon>Bacillota</taxon>
        <taxon>Bacilli</taxon>
        <taxon>Lactobacillales</taxon>
        <taxon>Lactobacillaceae</taxon>
        <taxon>Agrilactobacillus</taxon>
    </lineage>
</organism>
<keyword evidence="10" id="KW-1185">Reference proteome</keyword>
<dbReference type="Pfam" id="PF01694">
    <property type="entry name" value="Rhomboid"/>
    <property type="match status" value="1"/>
</dbReference>
<evidence type="ECO:0000256" key="4">
    <source>
        <dbReference type="ARBA" id="ARBA00022801"/>
    </source>
</evidence>
<evidence type="ECO:0000259" key="8">
    <source>
        <dbReference type="Pfam" id="PF01694"/>
    </source>
</evidence>
<keyword evidence="9" id="KW-0645">Protease</keyword>
<keyword evidence="4 9" id="KW-0378">Hydrolase</keyword>
<feature type="transmembrane region" description="Helical" evidence="7">
    <location>
        <begin position="175"/>
        <end position="192"/>
    </location>
</feature>
<dbReference type="Gene3D" id="1.20.1540.10">
    <property type="entry name" value="Rhomboid-like"/>
    <property type="match status" value="1"/>
</dbReference>
<dbReference type="GO" id="GO:0008233">
    <property type="term" value="F:peptidase activity"/>
    <property type="evidence" value="ECO:0007669"/>
    <property type="project" value="UniProtKB-KW"/>
</dbReference>
<feature type="transmembrane region" description="Helical" evidence="7">
    <location>
        <begin position="65"/>
        <end position="85"/>
    </location>
</feature>
<feature type="transmembrane region" description="Helical" evidence="7">
    <location>
        <begin position="152"/>
        <end position="169"/>
    </location>
</feature>
<comment type="similarity">
    <text evidence="2">Belongs to the peptidase S54 family.</text>
</comment>
<dbReference type="SUPFAM" id="SSF144091">
    <property type="entry name" value="Rhomboid-like"/>
    <property type="match status" value="1"/>
</dbReference>
<evidence type="ECO:0000313" key="10">
    <source>
        <dbReference type="Proteomes" id="UP001597267"/>
    </source>
</evidence>
<dbReference type="PANTHER" id="PTHR43731:SF14">
    <property type="entry name" value="PRESENILIN-ASSOCIATED RHOMBOID-LIKE PROTEIN, MITOCHONDRIAL"/>
    <property type="match status" value="1"/>
</dbReference>
<evidence type="ECO:0000256" key="5">
    <source>
        <dbReference type="ARBA" id="ARBA00022989"/>
    </source>
</evidence>
<dbReference type="EMBL" id="JBHTOP010000026">
    <property type="protein sequence ID" value="MFD1672777.1"/>
    <property type="molecule type" value="Genomic_DNA"/>
</dbReference>